<gene>
    <name evidence="2" type="primary">tadA_1</name>
    <name evidence="2" type="ORF">MB901379_00090</name>
</gene>
<dbReference type="PANTHER" id="PTHR11079:SF202">
    <property type="entry name" value="TRNA-SPECIFIC ADENOSINE DEAMINASE"/>
    <property type="match status" value="1"/>
</dbReference>
<evidence type="ECO:0000259" key="1">
    <source>
        <dbReference type="PROSITE" id="PS51747"/>
    </source>
</evidence>
<dbReference type="RefSeq" id="WP_158014811.1">
    <property type="nucleotide sequence ID" value="NZ_CBCSKE010000019.1"/>
</dbReference>
<dbReference type="SUPFAM" id="SSF53927">
    <property type="entry name" value="Cytidine deaminase-like"/>
    <property type="match status" value="1"/>
</dbReference>
<dbReference type="InterPro" id="IPR016193">
    <property type="entry name" value="Cytidine_deaminase-like"/>
</dbReference>
<accession>A0A447G866</accession>
<dbReference type="PANTHER" id="PTHR11079">
    <property type="entry name" value="CYTOSINE DEAMINASE FAMILY MEMBER"/>
    <property type="match status" value="1"/>
</dbReference>
<dbReference type="Pfam" id="PF00383">
    <property type="entry name" value="dCMP_cyt_deam_1"/>
    <property type="match status" value="1"/>
</dbReference>
<organism evidence="2 3">
    <name type="scientific">Mycobacterium basiliense</name>
    <dbReference type="NCBI Taxonomy" id="2094119"/>
    <lineage>
        <taxon>Bacteria</taxon>
        <taxon>Bacillati</taxon>
        <taxon>Actinomycetota</taxon>
        <taxon>Actinomycetes</taxon>
        <taxon>Mycobacteriales</taxon>
        <taxon>Mycobacteriaceae</taxon>
        <taxon>Mycobacterium</taxon>
    </lineage>
</organism>
<dbReference type="Gene3D" id="3.40.140.10">
    <property type="entry name" value="Cytidine Deaminase, domain 2"/>
    <property type="match status" value="1"/>
</dbReference>
<reference evidence="3" key="1">
    <citation type="submission" date="2018-02" db="EMBL/GenBank/DDBJ databases">
        <authorList>
            <person name="Seth-Smith MB H."/>
            <person name="Seth-Smith H."/>
        </authorList>
    </citation>
    <scope>NUCLEOTIDE SEQUENCE [LARGE SCALE GENOMIC DNA]</scope>
</reference>
<dbReference type="EMBL" id="LR130759">
    <property type="protein sequence ID" value="VDM86571.1"/>
    <property type="molecule type" value="Genomic_DNA"/>
</dbReference>
<proteinExistence type="predicted"/>
<dbReference type="KEGG" id="mbai:MB901379_00090"/>
<dbReference type="AlphaFoldDB" id="A0A447G866"/>
<feature type="domain" description="CMP/dCMP-type deaminase" evidence="1">
    <location>
        <begin position="22"/>
        <end position="131"/>
    </location>
</feature>
<dbReference type="OrthoDB" id="9802676at2"/>
<dbReference type="PROSITE" id="PS51747">
    <property type="entry name" value="CYT_DCMP_DEAMINASES_2"/>
    <property type="match status" value="1"/>
</dbReference>
<evidence type="ECO:0000313" key="3">
    <source>
        <dbReference type="Proteomes" id="UP000269998"/>
    </source>
</evidence>
<dbReference type="EC" id="3.5.4.33" evidence="2"/>
<keyword evidence="3" id="KW-1185">Reference proteome</keyword>
<name>A0A447G866_9MYCO</name>
<sequence length="173" mass="19277">MKNDSDQFASTKLDRVDDISDELLESAMRQALEVAMRARRPFGAALFDITRRRVAYCRPNTTREDHDPFAHAEMNVLRAAAQSDSDLSNHILLSTAEPCPMCASAAIIGQVKAIAFGTSIATLVQLGWRQIQLPAATVIAHGSPRIEVRPHFLESETDLFYQRYQTQPYGGEQ</sequence>
<keyword evidence="2" id="KW-0378">Hydrolase</keyword>
<evidence type="ECO:0000313" key="2">
    <source>
        <dbReference type="EMBL" id="VDM86571.1"/>
    </source>
</evidence>
<dbReference type="CDD" id="cd01285">
    <property type="entry name" value="nucleoside_deaminase"/>
    <property type="match status" value="1"/>
</dbReference>
<dbReference type="Proteomes" id="UP000269998">
    <property type="component" value="Chromosome"/>
</dbReference>
<dbReference type="InterPro" id="IPR002125">
    <property type="entry name" value="CMP_dCMP_dom"/>
</dbReference>
<protein>
    <submittedName>
        <fullName evidence="2">tRNA-specific adenosine deaminase</fullName>
        <ecNumber evidence="2">3.5.4.33</ecNumber>
    </submittedName>
</protein>
<dbReference type="GO" id="GO:0002100">
    <property type="term" value="P:tRNA wobble adenosine to inosine editing"/>
    <property type="evidence" value="ECO:0007669"/>
    <property type="project" value="TreeGrafter"/>
</dbReference>
<dbReference type="GO" id="GO:0052717">
    <property type="term" value="F:tRNA-specific adenosine-34 deaminase activity"/>
    <property type="evidence" value="ECO:0007669"/>
    <property type="project" value="UniProtKB-EC"/>
</dbReference>